<organism evidence="2 3">
    <name type="scientific">Olea europaea subsp. europaea</name>
    <dbReference type="NCBI Taxonomy" id="158383"/>
    <lineage>
        <taxon>Eukaryota</taxon>
        <taxon>Viridiplantae</taxon>
        <taxon>Streptophyta</taxon>
        <taxon>Embryophyta</taxon>
        <taxon>Tracheophyta</taxon>
        <taxon>Spermatophyta</taxon>
        <taxon>Magnoliopsida</taxon>
        <taxon>eudicotyledons</taxon>
        <taxon>Gunneridae</taxon>
        <taxon>Pentapetalae</taxon>
        <taxon>asterids</taxon>
        <taxon>lamiids</taxon>
        <taxon>Lamiales</taxon>
        <taxon>Oleaceae</taxon>
        <taxon>Oleeae</taxon>
        <taxon>Olea</taxon>
    </lineage>
</organism>
<dbReference type="OrthoDB" id="10423623at2759"/>
<comment type="caution">
    <text evidence="2">The sequence shown here is derived from an EMBL/GenBank/DDBJ whole genome shotgun (WGS) entry which is preliminary data.</text>
</comment>
<dbReference type="Proteomes" id="UP000594638">
    <property type="component" value="Unassembled WGS sequence"/>
</dbReference>
<evidence type="ECO:0000256" key="1">
    <source>
        <dbReference type="SAM" id="Phobius"/>
    </source>
</evidence>
<reference evidence="2 3" key="1">
    <citation type="submission" date="2019-12" db="EMBL/GenBank/DDBJ databases">
        <authorList>
            <person name="Alioto T."/>
            <person name="Alioto T."/>
            <person name="Gomez Garrido J."/>
        </authorList>
    </citation>
    <scope>NUCLEOTIDE SEQUENCE [LARGE SCALE GENOMIC DNA]</scope>
</reference>
<keyword evidence="1" id="KW-0812">Transmembrane</keyword>
<sequence>MHSVTNYLTGLFKFSIYELLIFLQGISPILALYGFYTLNVASDVPIGCLHVSVSDPDGYTLAGAVSGVLIAATSVWVIVRILVGGPANLCLDSAGNLANKMGHNSGAPAA</sequence>
<dbReference type="Gramene" id="OE9A112018T2">
    <property type="protein sequence ID" value="OE9A112018C2"/>
    <property type="gene ID" value="OE9A112018"/>
</dbReference>
<feature type="transmembrane region" description="Helical" evidence="1">
    <location>
        <begin position="58"/>
        <end position="79"/>
    </location>
</feature>
<dbReference type="SUPFAM" id="SSF117856">
    <property type="entry name" value="AF0104/ALDC/Ptd012-like"/>
    <property type="match status" value="1"/>
</dbReference>
<evidence type="ECO:0000313" key="3">
    <source>
        <dbReference type="Proteomes" id="UP000594638"/>
    </source>
</evidence>
<protein>
    <submittedName>
        <fullName evidence="2">Uncharacterized protein</fullName>
    </submittedName>
</protein>
<keyword evidence="1" id="KW-1133">Transmembrane helix</keyword>
<feature type="transmembrane region" description="Helical" evidence="1">
    <location>
        <begin position="16"/>
        <end position="38"/>
    </location>
</feature>
<accession>A0A8S0SIG9</accession>
<evidence type="ECO:0000313" key="2">
    <source>
        <dbReference type="EMBL" id="CAA2992925.1"/>
    </source>
</evidence>
<dbReference type="Gramene" id="OE9A112018T4">
    <property type="protein sequence ID" value="OE9A112018C4"/>
    <property type="gene ID" value="OE9A112018"/>
</dbReference>
<dbReference type="AlphaFoldDB" id="A0A8S0SIG9"/>
<keyword evidence="1" id="KW-0472">Membrane</keyword>
<proteinExistence type="predicted"/>
<dbReference type="EMBL" id="CACTIH010005443">
    <property type="protein sequence ID" value="CAA2992925.1"/>
    <property type="molecule type" value="Genomic_DNA"/>
</dbReference>
<dbReference type="Gramene" id="OE9A112018T3">
    <property type="protein sequence ID" value="OE9A112018C3"/>
    <property type="gene ID" value="OE9A112018"/>
</dbReference>
<keyword evidence="3" id="KW-1185">Reference proteome</keyword>
<gene>
    <name evidence="2" type="ORF">OLEA9_A112018</name>
</gene>
<name>A0A8S0SIG9_OLEEU</name>